<comment type="caution">
    <text evidence="6">The sequence shown here is derived from an EMBL/GenBank/DDBJ whole genome shotgun (WGS) entry which is preliminary data.</text>
</comment>
<dbReference type="AlphaFoldDB" id="A0A132BZ10"/>
<dbReference type="InterPro" id="IPR002355">
    <property type="entry name" value="Cu_oxidase_Cu_BS"/>
</dbReference>
<keyword evidence="7" id="KW-1185">Reference proteome</keyword>
<dbReference type="GO" id="GO:0016491">
    <property type="term" value="F:oxidoreductase activity"/>
    <property type="evidence" value="ECO:0007669"/>
    <property type="project" value="UniProtKB-KW"/>
</dbReference>
<dbReference type="PROSITE" id="PS00080">
    <property type="entry name" value="MULTICOPPER_OXIDASE2"/>
    <property type="match status" value="1"/>
</dbReference>
<evidence type="ECO:0000259" key="5">
    <source>
        <dbReference type="Pfam" id="PF07732"/>
    </source>
</evidence>
<dbReference type="RefSeq" id="WP_082705057.1">
    <property type="nucleotide sequence ID" value="NZ_LPUY01000048.1"/>
</dbReference>
<dbReference type="InterPro" id="IPR045087">
    <property type="entry name" value="Cu-oxidase_fam"/>
</dbReference>
<dbReference type="InterPro" id="IPR008972">
    <property type="entry name" value="Cupredoxin"/>
</dbReference>
<evidence type="ECO:0000256" key="2">
    <source>
        <dbReference type="ARBA" id="ARBA00023002"/>
    </source>
</evidence>
<keyword evidence="2" id="KW-0560">Oxidoreductase</keyword>
<reference evidence="6 7" key="1">
    <citation type="submission" date="2015-12" db="EMBL/GenBank/DDBJ databases">
        <title>Genome sequence of the marine Rhodobacteraceae strain O3.65, Candidatus Tritonibacter horizontis.</title>
        <authorList>
            <person name="Poehlein A."/>
            <person name="Giebel H.A."/>
            <person name="Voget S."/>
            <person name="Brinkhoff T."/>
        </authorList>
    </citation>
    <scope>NUCLEOTIDE SEQUENCE [LARGE SCALE GENOMIC DNA]</scope>
    <source>
        <strain evidence="6 7">O3.65</strain>
    </source>
</reference>
<evidence type="ECO:0000313" key="7">
    <source>
        <dbReference type="Proteomes" id="UP000068382"/>
    </source>
</evidence>
<evidence type="ECO:0000313" key="6">
    <source>
        <dbReference type="EMBL" id="KUP93603.1"/>
    </source>
</evidence>
<sequence length="427" mass="46463">MLTRRQMMVALGAATLPLPLSAASVPVTLTPGTAFTRIGSRDIAMLGFNGTCPGPEIRLRQNEILRARVENGLEDGTLVHWHGIRLPNAMDGVNVLTQDVIIPNEGYEYRFPVPDAGTYWYHSHYLSYEQVARGLFGPLIVEEPAPPDVDQDITAILFDIRLDDTGQFDMEFDRADFITAGRLGDLMATFLSSEQARLGDRIRLRLINPTPDRIFEIRIDGLTGFCVAYDGMPLPELVSLGNLKLAPAQRIDIIADVTGDVILRETVPSGGEELGRIVLNGQRQIRSAPIAPLPANPVPAPGEITQTADLFMQGGAGGGAHGGFGGWAFNDVSGLPNKPLISARRGEAVQVRMVNDTAFPHGIHLHGHHFWETDQNGARTHLRDTTLVAPGEAMTIVCVLDNPGAWMLHCHMLSHQADGMATWVQVS</sequence>
<dbReference type="CDD" id="cd13861">
    <property type="entry name" value="CuRO_1_CumA_like"/>
    <property type="match status" value="1"/>
</dbReference>
<dbReference type="Pfam" id="PF07732">
    <property type="entry name" value="Cu-oxidase_3"/>
    <property type="match status" value="1"/>
</dbReference>
<proteinExistence type="predicted"/>
<name>A0A132BZ10_9RHOB</name>
<dbReference type="PATRIC" id="fig|1768241.3.peg.1524"/>
<dbReference type="InterPro" id="IPR011707">
    <property type="entry name" value="Cu-oxidase-like_N"/>
</dbReference>
<feature type="domain" description="Plastocyanin-like" evidence="4">
    <location>
        <begin position="330"/>
        <end position="426"/>
    </location>
</feature>
<dbReference type="Proteomes" id="UP000068382">
    <property type="component" value="Unassembled WGS sequence"/>
</dbReference>
<dbReference type="GO" id="GO:0005507">
    <property type="term" value="F:copper ion binding"/>
    <property type="evidence" value="ECO:0007669"/>
    <property type="project" value="InterPro"/>
</dbReference>
<evidence type="ECO:0000259" key="4">
    <source>
        <dbReference type="Pfam" id="PF07731"/>
    </source>
</evidence>
<keyword evidence="1" id="KW-0479">Metal-binding</keyword>
<evidence type="ECO:0000256" key="3">
    <source>
        <dbReference type="SAM" id="SignalP"/>
    </source>
</evidence>
<dbReference type="Pfam" id="PF07731">
    <property type="entry name" value="Cu-oxidase_2"/>
    <property type="match status" value="1"/>
</dbReference>
<dbReference type="EMBL" id="LPUY01000048">
    <property type="protein sequence ID" value="KUP93603.1"/>
    <property type="molecule type" value="Genomic_DNA"/>
</dbReference>
<gene>
    <name evidence="6" type="primary">copA_2</name>
    <name evidence="6" type="ORF">TRIHO_14500</name>
</gene>
<organism evidence="6 7">
    <name type="scientific">Tritonibacter horizontis</name>
    <dbReference type="NCBI Taxonomy" id="1768241"/>
    <lineage>
        <taxon>Bacteria</taxon>
        <taxon>Pseudomonadati</taxon>
        <taxon>Pseudomonadota</taxon>
        <taxon>Alphaproteobacteria</taxon>
        <taxon>Rhodobacterales</taxon>
        <taxon>Paracoccaceae</taxon>
        <taxon>Tritonibacter</taxon>
    </lineage>
</organism>
<protein>
    <submittedName>
        <fullName evidence="6">Copper resistance protein A</fullName>
    </submittedName>
</protein>
<feature type="chain" id="PRO_5007288648" evidence="3">
    <location>
        <begin position="23"/>
        <end position="427"/>
    </location>
</feature>
<dbReference type="PANTHER" id="PTHR11709">
    <property type="entry name" value="MULTI-COPPER OXIDASE"/>
    <property type="match status" value="1"/>
</dbReference>
<evidence type="ECO:0000256" key="1">
    <source>
        <dbReference type="ARBA" id="ARBA00022723"/>
    </source>
</evidence>
<accession>A0A132BZ10</accession>
<dbReference type="SUPFAM" id="SSF49503">
    <property type="entry name" value="Cupredoxins"/>
    <property type="match status" value="3"/>
</dbReference>
<feature type="signal peptide" evidence="3">
    <location>
        <begin position="1"/>
        <end position="22"/>
    </location>
</feature>
<dbReference type="Gene3D" id="2.60.40.420">
    <property type="entry name" value="Cupredoxins - blue copper proteins"/>
    <property type="match status" value="3"/>
</dbReference>
<dbReference type="OrthoDB" id="9757546at2"/>
<feature type="domain" description="Plastocyanin-like" evidence="5">
    <location>
        <begin position="41"/>
        <end position="144"/>
    </location>
</feature>
<dbReference type="InterPro" id="IPR011706">
    <property type="entry name" value="Cu-oxidase_C"/>
</dbReference>
<keyword evidence="3" id="KW-0732">Signal</keyword>